<evidence type="ECO:0000313" key="2">
    <source>
        <dbReference type="Proteomes" id="UP000323426"/>
    </source>
</evidence>
<dbReference type="Proteomes" id="UP000323426">
    <property type="component" value="Unassembled WGS sequence"/>
</dbReference>
<comment type="caution">
    <text evidence="1">The sequence shown here is derived from an EMBL/GenBank/DDBJ whole genome shotgun (WGS) entry which is preliminary data.</text>
</comment>
<dbReference type="EMBL" id="VWSF01000008">
    <property type="protein sequence ID" value="KAA5545654.1"/>
    <property type="molecule type" value="Genomic_DNA"/>
</dbReference>
<keyword evidence="2" id="KW-1185">Reference proteome</keyword>
<accession>A0A5M6DDR9</accession>
<organism evidence="1 2">
    <name type="scientific">Adhaeribacter rhizoryzae</name>
    <dbReference type="NCBI Taxonomy" id="2607907"/>
    <lineage>
        <taxon>Bacteria</taxon>
        <taxon>Pseudomonadati</taxon>
        <taxon>Bacteroidota</taxon>
        <taxon>Cytophagia</taxon>
        <taxon>Cytophagales</taxon>
        <taxon>Hymenobacteraceae</taxon>
        <taxon>Adhaeribacter</taxon>
    </lineage>
</organism>
<protein>
    <submittedName>
        <fullName evidence="1">Uncharacterized protein</fullName>
    </submittedName>
</protein>
<sequence>MSVYSKFISFFLLAVFFRVLVPDSLVLALHRHTHTEEVKINHPAAKHQLGEKHIHCPVEHLFDSSFYHLPPTVSWLVVIKPAKTYLNKFNSIWKFTFPNTICLRGPPSLPALLA</sequence>
<proteinExistence type="predicted"/>
<reference evidence="1 2" key="1">
    <citation type="submission" date="2019-09" db="EMBL/GenBank/DDBJ databases">
        <title>Genome sequence and assembly of Adhaeribacter sp.</title>
        <authorList>
            <person name="Chhetri G."/>
        </authorList>
    </citation>
    <scope>NUCLEOTIDE SEQUENCE [LARGE SCALE GENOMIC DNA]</scope>
    <source>
        <strain evidence="1 2">DK36</strain>
    </source>
</reference>
<gene>
    <name evidence="1" type="ORF">F0145_12000</name>
</gene>
<dbReference type="RefSeq" id="WP_150088658.1">
    <property type="nucleotide sequence ID" value="NZ_VWSF01000008.1"/>
</dbReference>
<evidence type="ECO:0000313" key="1">
    <source>
        <dbReference type="EMBL" id="KAA5545654.1"/>
    </source>
</evidence>
<dbReference type="AlphaFoldDB" id="A0A5M6DDR9"/>
<name>A0A5M6DDR9_9BACT</name>